<comment type="caution">
    <text evidence="2">The sequence shown here is derived from an EMBL/GenBank/DDBJ whole genome shotgun (WGS) entry which is preliminary data.</text>
</comment>
<gene>
    <name evidence="2" type="ORF">D2E76_15870</name>
</gene>
<protein>
    <submittedName>
        <fullName evidence="2">Uncharacterized protein</fullName>
    </submittedName>
</protein>
<organism evidence="2 3">
    <name type="scientific">Mycobacteroides abscessus</name>
    <dbReference type="NCBI Taxonomy" id="36809"/>
    <lineage>
        <taxon>Bacteria</taxon>
        <taxon>Bacillati</taxon>
        <taxon>Actinomycetota</taxon>
        <taxon>Actinomycetes</taxon>
        <taxon>Mycobacteriales</taxon>
        <taxon>Mycobacteriaceae</taxon>
        <taxon>Mycobacteroides</taxon>
    </lineage>
</organism>
<name>A0ABD7HLW8_9MYCO</name>
<dbReference type="AlphaFoldDB" id="A0ABD7HLW8"/>
<evidence type="ECO:0000313" key="2">
    <source>
        <dbReference type="EMBL" id="RIT36737.1"/>
    </source>
</evidence>
<accession>A0ABD7HLW8</accession>
<reference evidence="2 3" key="1">
    <citation type="submission" date="2018-08" db="EMBL/GenBank/DDBJ databases">
        <title>Linezolid Resistance in Mycobacterium abscessus: MIC Distribution and Comprehensive Investigation of Resistance Mechanisms.</title>
        <authorList>
            <person name="Ye M."/>
            <person name="Xu L."/>
            <person name="Zou Y."/>
            <person name="Li B."/>
            <person name="Guo Q."/>
            <person name="Zhang Y."/>
            <person name="Zhan M."/>
            <person name="Xu B."/>
            <person name="Yu F."/>
            <person name="Zhang Z."/>
            <person name="Chu H."/>
        </authorList>
    </citation>
    <scope>NUCLEOTIDE SEQUENCE [LARGE SCALE GENOMIC DNA]</scope>
    <source>
        <strain evidence="2 3">G143</strain>
    </source>
</reference>
<dbReference type="Proteomes" id="UP000284557">
    <property type="component" value="Unassembled WGS sequence"/>
</dbReference>
<dbReference type="RefSeq" id="WP_119596394.1">
    <property type="nucleotide sequence ID" value="NZ_QXBN01000012.1"/>
</dbReference>
<evidence type="ECO:0000313" key="3">
    <source>
        <dbReference type="Proteomes" id="UP000284557"/>
    </source>
</evidence>
<proteinExistence type="predicted"/>
<dbReference type="EMBL" id="QXBN01000012">
    <property type="protein sequence ID" value="RIT36737.1"/>
    <property type="molecule type" value="Genomic_DNA"/>
</dbReference>
<dbReference type="InterPro" id="IPR046250">
    <property type="entry name" value="DUF6283"/>
</dbReference>
<feature type="region of interest" description="Disordered" evidence="1">
    <location>
        <begin position="1"/>
        <end position="22"/>
    </location>
</feature>
<evidence type="ECO:0000256" key="1">
    <source>
        <dbReference type="SAM" id="MobiDB-lite"/>
    </source>
</evidence>
<dbReference type="Pfam" id="PF19800">
    <property type="entry name" value="DUF6283"/>
    <property type="match status" value="1"/>
</dbReference>
<sequence>MPIGDRLDTETSGLTGPPAPRPCESCPYRTDVPSGIWAAEEYDKLRRYDRATGEQPMNMFQCHQADAGSAQSRICAGWAGCHGEELFALRIAVFTGRISTETYEAAARYSSPVELFDTGEAAARHGQSEIDRPGRAARTLIAKITRNRTDLEGVEWR</sequence>